<organism evidence="2 3">
    <name type="scientific">Macrostomum lignano</name>
    <dbReference type="NCBI Taxonomy" id="282301"/>
    <lineage>
        <taxon>Eukaryota</taxon>
        <taxon>Metazoa</taxon>
        <taxon>Spiralia</taxon>
        <taxon>Lophotrochozoa</taxon>
        <taxon>Platyhelminthes</taxon>
        <taxon>Rhabditophora</taxon>
        <taxon>Macrostomorpha</taxon>
        <taxon>Macrostomida</taxon>
        <taxon>Macrostomidae</taxon>
        <taxon>Macrostomum</taxon>
    </lineage>
</organism>
<keyword evidence="3" id="KW-1185">Reference proteome</keyword>
<feature type="compositionally biased region" description="Low complexity" evidence="1">
    <location>
        <begin position="235"/>
        <end position="254"/>
    </location>
</feature>
<dbReference type="STRING" id="282301.A0A267G6A9"/>
<comment type="caution">
    <text evidence="2">The sequence shown here is derived from an EMBL/GenBank/DDBJ whole genome shotgun (WGS) entry which is preliminary data.</text>
</comment>
<reference evidence="2 3" key="1">
    <citation type="submission" date="2017-06" db="EMBL/GenBank/DDBJ databases">
        <title>A platform for efficient transgenesis in Macrostomum lignano, a flatworm model organism for stem cell research.</title>
        <authorList>
            <person name="Berezikov E."/>
        </authorList>
    </citation>
    <scope>NUCLEOTIDE SEQUENCE [LARGE SCALE GENOMIC DNA]</scope>
    <source>
        <strain evidence="2">DV1</strain>
        <tissue evidence="2">Whole organism</tissue>
    </source>
</reference>
<proteinExistence type="predicted"/>
<protein>
    <submittedName>
        <fullName evidence="2">Uncharacterized protein</fullName>
    </submittedName>
</protein>
<dbReference type="PANTHER" id="PTHR28457">
    <property type="entry name" value="COILED-COIL DOMAIN-CONTAINING PROTEIN 189"/>
    <property type="match status" value="1"/>
</dbReference>
<feature type="region of interest" description="Disordered" evidence="1">
    <location>
        <begin position="225"/>
        <end position="254"/>
    </location>
</feature>
<evidence type="ECO:0000256" key="1">
    <source>
        <dbReference type="SAM" id="MobiDB-lite"/>
    </source>
</evidence>
<dbReference type="AlphaFoldDB" id="A0A267G6A9"/>
<dbReference type="OrthoDB" id="2126027at2759"/>
<dbReference type="Proteomes" id="UP000215902">
    <property type="component" value="Unassembled WGS sequence"/>
</dbReference>
<evidence type="ECO:0000313" key="2">
    <source>
        <dbReference type="EMBL" id="PAA80849.1"/>
    </source>
</evidence>
<gene>
    <name evidence="2" type="ORF">BOX15_Mlig009741g1</name>
</gene>
<dbReference type="InterPro" id="IPR032727">
    <property type="entry name" value="CLAMP"/>
</dbReference>
<accession>A0A267G6A9</accession>
<dbReference type="EMBL" id="NIVC01000563">
    <property type="protein sequence ID" value="PAA80849.1"/>
    <property type="molecule type" value="Genomic_DNA"/>
</dbReference>
<feature type="non-terminal residue" evidence="2">
    <location>
        <position position="1"/>
    </location>
</feature>
<dbReference type="Pfam" id="PF14769">
    <property type="entry name" value="CLAMP"/>
    <property type="match status" value="1"/>
</dbReference>
<dbReference type="PANTHER" id="PTHR28457:SF3">
    <property type="entry name" value="CILIARY-ASSOCIATED CALCIUM-BINDING COILED-COIL PROTEIN 1"/>
    <property type="match status" value="1"/>
</dbReference>
<evidence type="ECO:0000313" key="3">
    <source>
        <dbReference type="Proteomes" id="UP000215902"/>
    </source>
</evidence>
<sequence length="324" mass="34718">IVQLTHCAVMKSPKSRGSNKKDDSGKSGTGVGYLVFKDVPEAEAQRWLDAEDEDEVQELVRQYLRLDSAGWDTRQAALLDYYSSVVLWCRENQLAAGELSVAYAAAKILLEAAESGSGHAQLVMQLKELLVGVGIATDGLSGLEMLGAEKLQALMDLFNRTLLQHLRLYQFLFSGQPDQVIVTRRVPADALPPASLPFPAPLCEGMPEELYRRCSVRTGATSSRARTIAEEELTTAAGAADGATDASASRPGTGEAASAALQQQQEQAAGLEAALAELTPEEVQAAVDEVCREALGGLEAELAAKLKEREVAWIAKINKVHNTA</sequence>
<name>A0A267G6A9_9PLAT</name>